<keyword evidence="3" id="KW-1185">Reference proteome</keyword>
<dbReference type="SUPFAM" id="SSF55961">
    <property type="entry name" value="Bet v1-like"/>
    <property type="match status" value="1"/>
</dbReference>
<dbReference type="AlphaFoldDB" id="A0A9X2HE93"/>
<proteinExistence type="predicted"/>
<comment type="caution">
    <text evidence="2">The sequence shown here is derived from an EMBL/GenBank/DDBJ whole genome shotgun (WGS) entry which is preliminary data.</text>
</comment>
<feature type="region of interest" description="Disordered" evidence="1">
    <location>
        <begin position="1"/>
        <end position="20"/>
    </location>
</feature>
<accession>A0A9X2HE93</accession>
<gene>
    <name evidence="2" type="ORF">NBM05_10940</name>
</gene>
<dbReference type="RefSeq" id="WP_254167242.1">
    <property type="nucleotide sequence ID" value="NZ_JANAFB010000027.1"/>
</dbReference>
<evidence type="ECO:0000313" key="3">
    <source>
        <dbReference type="Proteomes" id="UP001139502"/>
    </source>
</evidence>
<name>A0A9X2HE93_9MICC</name>
<dbReference type="InterPro" id="IPR023393">
    <property type="entry name" value="START-like_dom_sf"/>
</dbReference>
<evidence type="ECO:0000313" key="2">
    <source>
        <dbReference type="EMBL" id="MCP3426500.1"/>
    </source>
</evidence>
<sequence length="175" mass="19023">MTRQSIEKHTTEDSVSVTAEVPASPAEVLALLRDPARQAEVDGSGMIRAASDDAGSRGEAHGGPLSAEGQLFVMEMLWTDGATRYRVENTVTALGPDRIEWEVADYGEEPQGWRWGWIVEPSGAGSRVTNYCDWSRTSSEVRAEKGFPIVDAEKVARTVERLRDVFDRSGPGAAA</sequence>
<reference evidence="2" key="1">
    <citation type="submission" date="2022-06" db="EMBL/GenBank/DDBJ databases">
        <title>Rothia sp. isolated from sandalwood seedling.</title>
        <authorList>
            <person name="Tuikhar N."/>
            <person name="Kirdat K."/>
            <person name="Thorat V."/>
            <person name="Swetha P."/>
            <person name="Padma S."/>
            <person name="Sundararaj R."/>
            <person name="Yadav A."/>
        </authorList>
    </citation>
    <scope>NUCLEOTIDE SEQUENCE</scope>
    <source>
        <strain evidence="2">AR01</strain>
    </source>
</reference>
<feature type="compositionally biased region" description="Basic and acidic residues" evidence="1">
    <location>
        <begin position="1"/>
        <end position="12"/>
    </location>
</feature>
<protein>
    <submittedName>
        <fullName evidence="2">SRPBCC family protein</fullName>
    </submittedName>
</protein>
<organism evidence="2 3">
    <name type="scientific">Rothia santali</name>
    <dbReference type="NCBI Taxonomy" id="2949643"/>
    <lineage>
        <taxon>Bacteria</taxon>
        <taxon>Bacillati</taxon>
        <taxon>Actinomycetota</taxon>
        <taxon>Actinomycetes</taxon>
        <taxon>Micrococcales</taxon>
        <taxon>Micrococcaceae</taxon>
        <taxon>Rothia</taxon>
    </lineage>
</organism>
<dbReference type="Proteomes" id="UP001139502">
    <property type="component" value="Unassembled WGS sequence"/>
</dbReference>
<dbReference type="EMBL" id="JANAFB010000027">
    <property type="protein sequence ID" value="MCP3426500.1"/>
    <property type="molecule type" value="Genomic_DNA"/>
</dbReference>
<evidence type="ECO:0000256" key="1">
    <source>
        <dbReference type="SAM" id="MobiDB-lite"/>
    </source>
</evidence>
<dbReference type="Gene3D" id="3.30.530.20">
    <property type="match status" value="1"/>
</dbReference>